<evidence type="ECO:0000313" key="3">
    <source>
        <dbReference type="Proteomes" id="UP000664417"/>
    </source>
</evidence>
<dbReference type="RefSeq" id="WP_207862288.1">
    <property type="nucleotide sequence ID" value="NZ_JAFREP010000034.1"/>
</dbReference>
<evidence type="ECO:0000313" key="2">
    <source>
        <dbReference type="EMBL" id="MBO1322315.1"/>
    </source>
</evidence>
<organism evidence="2 3">
    <name type="scientific">Acanthopleuribacter pedis</name>
    <dbReference type="NCBI Taxonomy" id="442870"/>
    <lineage>
        <taxon>Bacteria</taxon>
        <taxon>Pseudomonadati</taxon>
        <taxon>Acidobacteriota</taxon>
        <taxon>Holophagae</taxon>
        <taxon>Acanthopleuribacterales</taxon>
        <taxon>Acanthopleuribacteraceae</taxon>
        <taxon>Acanthopleuribacter</taxon>
    </lineage>
</organism>
<feature type="compositionally biased region" description="Basic and acidic residues" evidence="1">
    <location>
        <begin position="338"/>
        <end position="360"/>
    </location>
</feature>
<dbReference type="Pfam" id="PF13665">
    <property type="entry name" value="Tox-PAAR-like"/>
    <property type="match status" value="1"/>
</dbReference>
<dbReference type="Proteomes" id="UP000664417">
    <property type="component" value="Unassembled WGS sequence"/>
</dbReference>
<sequence>MSVTIKINGLSLEHKGSGGSAKATLPNICKTPSPGGPVPVNYGNYALAADLAKGTTQVKADGGNSCAIQGSEFSKSTMDEPGTLGGIISGTNMAEATWLTFSFDVMFEGKGAARRTDKMMMNHMNSACLSGAKNPKVKSLDEQLKDLLCEAFCEVLKEREKMIKDRKAGKNVPRQDWSAKVADKLKDPKYAGRLDGLAKKMGGKIVSEKTMKLIVQKATKTGTRALVKYDALRNKILKELGGEAATKFAKKKVGKVFLKFVPGVNVVMGVYDAYDAVKTGYEVFQQLDEIMKKYKVVEMRPDVALMGKDGELRNSWDFKFPKDRSRGNQKAIMEEGALDGKKQQAIDDKNCKCPDMERGPRKGLKHR</sequence>
<dbReference type="AlphaFoldDB" id="A0A8J7QQI1"/>
<keyword evidence="3" id="KW-1185">Reference proteome</keyword>
<dbReference type="CDD" id="cd14740">
    <property type="entry name" value="PAAR_4"/>
    <property type="match status" value="1"/>
</dbReference>
<feature type="region of interest" description="Disordered" evidence="1">
    <location>
        <begin position="334"/>
        <end position="367"/>
    </location>
</feature>
<accession>A0A8J7QQI1</accession>
<name>A0A8J7QQI1_9BACT</name>
<reference evidence="2" key="1">
    <citation type="submission" date="2021-03" db="EMBL/GenBank/DDBJ databases">
        <authorList>
            <person name="Wang G."/>
        </authorList>
    </citation>
    <scope>NUCLEOTIDE SEQUENCE</scope>
    <source>
        <strain evidence="2">KCTC 12899</strain>
    </source>
</reference>
<gene>
    <name evidence="2" type="ORF">J3U88_27835</name>
</gene>
<protein>
    <submittedName>
        <fullName evidence="2">DUF4150 domain-containing protein</fullName>
    </submittedName>
</protein>
<evidence type="ECO:0000256" key="1">
    <source>
        <dbReference type="SAM" id="MobiDB-lite"/>
    </source>
</evidence>
<dbReference type="EMBL" id="JAFREP010000034">
    <property type="protein sequence ID" value="MBO1322315.1"/>
    <property type="molecule type" value="Genomic_DNA"/>
</dbReference>
<proteinExistence type="predicted"/>
<comment type="caution">
    <text evidence="2">The sequence shown here is derived from an EMBL/GenBank/DDBJ whole genome shotgun (WGS) entry which is preliminary data.</text>
</comment>